<proteinExistence type="predicted"/>
<reference evidence="1 2" key="1">
    <citation type="journal article" date="2014" name="Agronomy (Basel)">
        <title>A Draft Genome Sequence for Ensete ventricosum, the Drought-Tolerant Tree Against Hunger.</title>
        <authorList>
            <person name="Harrison J."/>
            <person name="Moore K.A."/>
            <person name="Paszkiewicz K."/>
            <person name="Jones T."/>
            <person name="Grant M."/>
            <person name="Ambacheew D."/>
            <person name="Muzemil S."/>
            <person name="Studholme D.J."/>
        </authorList>
    </citation>
    <scope>NUCLEOTIDE SEQUENCE [LARGE SCALE GENOMIC DNA]</scope>
</reference>
<evidence type="ECO:0000313" key="2">
    <source>
        <dbReference type="Proteomes" id="UP000287651"/>
    </source>
</evidence>
<protein>
    <submittedName>
        <fullName evidence="1">Uncharacterized protein</fullName>
    </submittedName>
</protein>
<name>A0A426YHP9_ENSVE</name>
<sequence>MGRGYSCGPPVGAFGGFDLLEGDLEPLVKVPCSLESSREEAGLCLAPLQVASGSSLRTSAHWGVTTRGFSTGSSPALNSPVVVEGSSSISPIWSMVGGPSLAIVASRRPLPCSSLRPSEEAASGQPVSLLSAPTAPSLKVAAPQMGLSIEGGPTLP</sequence>
<organism evidence="1 2">
    <name type="scientific">Ensete ventricosum</name>
    <name type="common">Abyssinian banana</name>
    <name type="synonym">Musa ensete</name>
    <dbReference type="NCBI Taxonomy" id="4639"/>
    <lineage>
        <taxon>Eukaryota</taxon>
        <taxon>Viridiplantae</taxon>
        <taxon>Streptophyta</taxon>
        <taxon>Embryophyta</taxon>
        <taxon>Tracheophyta</taxon>
        <taxon>Spermatophyta</taxon>
        <taxon>Magnoliopsida</taxon>
        <taxon>Liliopsida</taxon>
        <taxon>Zingiberales</taxon>
        <taxon>Musaceae</taxon>
        <taxon>Ensete</taxon>
    </lineage>
</organism>
<evidence type="ECO:0000313" key="1">
    <source>
        <dbReference type="EMBL" id="RRT51289.1"/>
    </source>
</evidence>
<gene>
    <name evidence="1" type="ORF">B296_00051200</name>
</gene>
<accession>A0A426YHP9</accession>
<dbReference type="AlphaFoldDB" id="A0A426YHP9"/>
<dbReference type="Proteomes" id="UP000287651">
    <property type="component" value="Unassembled WGS sequence"/>
</dbReference>
<dbReference type="EMBL" id="AMZH03012302">
    <property type="protein sequence ID" value="RRT51289.1"/>
    <property type="molecule type" value="Genomic_DNA"/>
</dbReference>
<comment type="caution">
    <text evidence="1">The sequence shown here is derived from an EMBL/GenBank/DDBJ whole genome shotgun (WGS) entry which is preliminary data.</text>
</comment>